<dbReference type="AlphaFoldDB" id="A0A063Y5I5"/>
<accession>A0A063Y5I5</accession>
<dbReference type="PATRIC" id="fig|267850.7.peg.1797"/>
<dbReference type="Gene3D" id="3.30.565.10">
    <property type="entry name" value="Histidine kinase-like ATPase, C-terminal domain"/>
    <property type="match status" value="1"/>
</dbReference>
<sequence length="341" mass="38535">MPVINYPSTCDVKAVFDFCNEIEQHCGADKVVIDFSSMGRIEPFTMVYVAKYIREFNRRNKDTVVSCMGYQSKDYAANMAFFRAFGLKHGREPNCVDGNEKFVPYTILRVQTIVDEATKEWEAEQEVIERRAAHLAEILAQQNSGHLVDALTFSIREIMRNVYEHSKSKSIEYCAQYWPYYSKVEIAIIDNGIGLKASLKNNPHVQIENHSDAIQQALMPAISSKNYKGAIIDTNDPWHNSGFGLYMINRICRLGGSFLICSGDHGIKLDEVGKEHIDLPHICRGTAVRMVLNTSKLTELSSMLAKFRDEGYEIAKQIKGVGMYEASAASQMLSRDFNKNA</sequence>
<comment type="caution">
    <text evidence="1">The sequence shown here is derived from an EMBL/GenBank/DDBJ whole genome shotgun (WGS) entry which is preliminary data.</text>
</comment>
<keyword evidence="2" id="KW-1185">Reference proteome</keyword>
<name>A0A063Y5I5_9GAMM</name>
<gene>
    <name evidence="1" type="ORF">ADINL_1827</name>
</gene>
<protein>
    <submittedName>
        <fullName evidence="1">Uncharacterized protein</fullName>
    </submittedName>
</protein>
<dbReference type="EMBL" id="JMSZ01000024">
    <property type="protein sequence ID" value="KDE39787.1"/>
    <property type="molecule type" value="Genomic_DNA"/>
</dbReference>
<reference evidence="1 2" key="1">
    <citation type="journal article" date="2005" name="Int. J. Syst. Evol. Microbiol.">
        <title>Nitrincola lacisaponensis gen. nov., sp. nov., a novel alkaliphilic bacterium isolated from an alkaline, saline lake.</title>
        <authorList>
            <person name="Dimitriu P.A."/>
            <person name="Shukla S.K."/>
            <person name="Conradt J."/>
            <person name="Marquez M.C."/>
            <person name="Ventosa A."/>
            <person name="Maglia A."/>
            <person name="Peyton B.M."/>
            <person name="Pinkart H.C."/>
            <person name="Mormile M.R."/>
        </authorList>
    </citation>
    <scope>NUCLEOTIDE SEQUENCE [LARGE SCALE GENOMIC DNA]</scope>
    <source>
        <strain evidence="1 2">4CA</strain>
    </source>
</reference>
<evidence type="ECO:0000313" key="2">
    <source>
        <dbReference type="Proteomes" id="UP000027318"/>
    </source>
</evidence>
<dbReference type="OrthoDB" id="3194831at2"/>
<dbReference type="InterPro" id="IPR036890">
    <property type="entry name" value="HATPase_C_sf"/>
</dbReference>
<dbReference type="Proteomes" id="UP000027318">
    <property type="component" value="Unassembled WGS sequence"/>
</dbReference>
<dbReference type="SUPFAM" id="SSF55874">
    <property type="entry name" value="ATPase domain of HSP90 chaperone/DNA topoisomerase II/histidine kinase"/>
    <property type="match status" value="1"/>
</dbReference>
<dbReference type="RefSeq" id="WP_036546749.1">
    <property type="nucleotide sequence ID" value="NZ_JMSZ01000024.1"/>
</dbReference>
<dbReference type="STRING" id="267850.ADINL_1827"/>
<proteinExistence type="predicted"/>
<evidence type="ECO:0000313" key="1">
    <source>
        <dbReference type="EMBL" id="KDE39787.1"/>
    </source>
</evidence>
<organism evidence="1 2">
    <name type="scientific">Nitrincola lacisaponensis</name>
    <dbReference type="NCBI Taxonomy" id="267850"/>
    <lineage>
        <taxon>Bacteria</taxon>
        <taxon>Pseudomonadati</taxon>
        <taxon>Pseudomonadota</taxon>
        <taxon>Gammaproteobacteria</taxon>
        <taxon>Oceanospirillales</taxon>
        <taxon>Oceanospirillaceae</taxon>
        <taxon>Nitrincola</taxon>
    </lineage>
</organism>